<dbReference type="EMBL" id="VSSQ01005659">
    <property type="protein sequence ID" value="MPM29981.1"/>
    <property type="molecule type" value="Genomic_DNA"/>
</dbReference>
<comment type="caution">
    <text evidence="1">The sequence shown here is derived from an EMBL/GenBank/DDBJ whole genome shotgun (WGS) entry which is preliminary data.</text>
</comment>
<dbReference type="AlphaFoldDB" id="A0A644YQ39"/>
<gene>
    <name evidence="1" type="ORF">SDC9_76523</name>
</gene>
<evidence type="ECO:0000313" key="1">
    <source>
        <dbReference type="EMBL" id="MPM29981.1"/>
    </source>
</evidence>
<reference evidence="1" key="1">
    <citation type="submission" date="2019-08" db="EMBL/GenBank/DDBJ databases">
        <authorList>
            <person name="Kucharzyk K."/>
            <person name="Murdoch R.W."/>
            <person name="Higgins S."/>
            <person name="Loffler F."/>
        </authorList>
    </citation>
    <scope>NUCLEOTIDE SEQUENCE</scope>
</reference>
<name>A0A644YQ39_9ZZZZ</name>
<organism evidence="1">
    <name type="scientific">bioreactor metagenome</name>
    <dbReference type="NCBI Taxonomy" id="1076179"/>
    <lineage>
        <taxon>unclassified sequences</taxon>
        <taxon>metagenomes</taxon>
        <taxon>ecological metagenomes</taxon>
    </lineage>
</organism>
<accession>A0A644YQ39</accession>
<proteinExistence type="predicted"/>
<protein>
    <submittedName>
        <fullName evidence="1">Uncharacterized protein</fullName>
    </submittedName>
</protein>
<sequence>MLRPDSFLRLRDIKLHAVQLPQKVVGKFQIGLVDFVNQQDHLLPGSEGLSHFPQLNIFPNVVHTALPKLAVIQAGHGVINV</sequence>